<feature type="transmembrane region" description="Helical" evidence="5">
    <location>
        <begin position="67"/>
        <end position="85"/>
    </location>
</feature>
<dbReference type="RefSeq" id="WP_344457029.1">
    <property type="nucleotide sequence ID" value="NZ_BAAATZ010000034.1"/>
</dbReference>
<proteinExistence type="predicted"/>
<feature type="domain" description="Integral membrane bound transporter" evidence="6">
    <location>
        <begin position="32"/>
        <end position="153"/>
    </location>
</feature>
<keyword evidence="8" id="KW-1185">Reference proteome</keyword>
<dbReference type="InterPro" id="IPR049453">
    <property type="entry name" value="Memb_transporter_dom"/>
</dbReference>
<dbReference type="Pfam" id="PF13515">
    <property type="entry name" value="FUSC_2"/>
    <property type="match status" value="1"/>
</dbReference>
<evidence type="ECO:0000256" key="4">
    <source>
        <dbReference type="ARBA" id="ARBA00023136"/>
    </source>
</evidence>
<keyword evidence="4 5" id="KW-0472">Membrane</keyword>
<evidence type="ECO:0000313" key="7">
    <source>
        <dbReference type="EMBL" id="GAA2737453.1"/>
    </source>
</evidence>
<reference evidence="7 8" key="1">
    <citation type="journal article" date="2019" name="Int. J. Syst. Evol. Microbiol.">
        <title>The Global Catalogue of Microorganisms (GCM) 10K type strain sequencing project: providing services to taxonomists for standard genome sequencing and annotation.</title>
        <authorList>
            <consortium name="The Broad Institute Genomics Platform"/>
            <consortium name="The Broad Institute Genome Sequencing Center for Infectious Disease"/>
            <person name="Wu L."/>
            <person name="Ma J."/>
        </authorList>
    </citation>
    <scope>NUCLEOTIDE SEQUENCE [LARGE SCALE GENOMIC DNA]</scope>
    <source>
        <strain evidence="7 8">JCM 8201</strain>
    </source>
</reference>
<keyword evidence="2 5" id="KW-0812">Transmembrane</keyword>
<keyword evidence="3 5" id="KW-1133">Transmembrane helix</keyword>
<sequence length="369" mass="38430">MTALADSLQARTGRLRTMALPIVQCAFAAALAWIVATQVLGHARPFFAPIAVVLCIGVGLGRRWRRVLELVAGVGVGVGVGDLLVSVIGSGPWQIALVVALAMTVSVLLDGGTLTSLQAGSSAVLVATLLPPGDGAGLDRMVDALSGGLIGLAAIALLPANPSGLAAKHVQGLLEELSTALETAATALRDRDLSRAATALERARGSQGTVDGYQNALQTAREITSLSPLHRRDRLDAYLTAAEPLDHALRNTRVLLRHTAAVIEKNEPAPALLSEGMEELARSVTRLREELSARQDPALTRKALRRAAARLDPAVLPPLGFSAHVVLAQLRSLAVDLLEATGASHAQALSLLPRSRTGHDTPSGHDQAA</sequence>
<feature type="transmembrane region" description="Helical" evidence="5">
    <location>
        <begin position="18"/>
        <end position="36"/>
    </location>
</feature>
<evidence type="ECO:0000256" key="1">
    <source>
        <dbReference type="ARBA" id="ARBA00004141"/>
    </source>
</evidence>
<organism evidence="7 8">
    <name type="scientific">Actinocorallia aurantiaca</name>
    <dbReference type="NCBI Taxonomy" id="46204"/>
    <lineage>
        <taxon>Bacteria</taxon>
        <taxon>Bacillati</taxon>
        <taxon>Actinomycetota</taxon>
        <taxon>Actinomycetes</taxon>
        <taxon>Streptosporangiales</taxon>
        <taxon>Thermomonosporaceae</taxon>
        <taxon>Actinocorallia</taxon>
    </lineage>
</organism>
<dbReference type="EMBL" id="BAAATZ010000034">
    <property type="protein sequence ID" value="GAA2737453.1"/>
    <property type="molecule type" value="Genomic_DNA"/>
</dbReference>
<evidence type="ECO:0000256" key="2">
    <source>
        <dbReference type="ARBA" id="ARBA00022692"/>
    </source>
</evidence>
<name>A0ABN3UR32_9ACTN</name>
<evidence type="ECO:0000259" key="6">
    <source>
        <dbReference type="Pfam" id="PF13515"/>
    </source>
</evidence>
<feature type="transmembrane region" description="Helical" evidence="5">
    <location>
        <begin position="42"/>
        <end position="60"/>
    </location>
</feature>
<gene>
    <name evidence="7" type="ORF">GCM10010439_67630</name>
</gene>
<comment type="subcellular location">
    <subcellularLocation>
        <location evidence="1">Membrane</location>
        <topology evidence="1">Multi-pass membrane protein</topology>
    </subcellularLocation>
</comment>
<evidence type="ECO:0000313" key="8">
    <source>
        <dbReference type="Proteomes" id="UP001501842"/>
    </source>
</evidence>
<evidence type="ECO:0000256" key="3">
    <source>
        <dbReference type="ARBA" id="ARBA00022989"/>
    </source>
</evidence>
<comment type="caution">
    <text evidence="7">The sequence shown here is derived from an EMBL/GenBank/DDBJ whole genome shotgun (WGS) entry which is preliminary data.</text>
</comment>
<protein>
    <submittedName>
        <fullName evidence="7">Aromatic acid exporter family protein</fullName>
    </submittedName>
</protein>
<evidence type="ECO:0000256" key="5">
    <source>
        <dbReference type="SAM" id="Phobius"/>
    </source>
</evidence>
<dbReference type="Proteomes" id="UP001501842">
    <property type="component" value="Unassembled WGS sequence"/>
</dbReference>
<accession>A0ABN3UR32</accession>